<gene>
    <name evidence="1" type="ORF">NQ176_g5792</name>
</gene>
<comment type="caution">
    <text evidence="1">The sequence shown here is derived from an EMBL/GenBank/DDBJ whole genome shotgun (WGS) entry which is preliminary data.</text>
</comment>
<dbReference type="Proteomes" id="UP001143910">
    <property type="component" value="Unassembled WGS sequence"/>
</dbReference>
<name>A0ACC1N7Q6_9HYPO</name>
<sequence>MSSRKVRVKKLSVKTALPVLREDQIDATEYETITTESQIATGVEHAEEKEYHLQSILKDAGTSNDQEIPVPPPQESEVNYEQLYPAQFHKPSTYIRFSQTVEECIGCQYDMSTEDNDFLKTYNGKPGPAGALSEDEFERIMEVFEDTAAEQTPFASVDNTVVAYDMMVPGLNHLGDQNLLQHAKAIYEYWKSKRQEAGNKPLHPSLKFETHQETDDTDPYVCFRRREARQTRKTRGRDNKIAETLKRLRRELEDGRQLVLVSYEREMMKRELLHMERAVFEERARLKHIKLRLGIKGEDDELVNQKPQKRKPVDATAAARVAGTHVRAPVRSDGRQVEADLVQLADQLAEKEKELRTEIETKVQNHRRWNQNHIDLTVDPLSPVQEQGLELKFRPAKTQYLMTPPASVSSDSMEVDEVGPEHMQLDKPQVGTVFQFKAGGLASEPLQTNQPAFRRRIGRLSRLWIDRRGMAMPRKTDSQGYSDRWKYDSDDEEDVESPVYELDPYDTRALKFRATIPLSSYLFRGRPPVQPEPNGANRTLPAPPAAAPQQAQAAS</sequence>
<evidence type="ECO:0000313" key="2">
    <source>
        <dbReference type="Proteomes" id="UP001143910"/>
    </source>
</evidence>
<accession>A0ACC1N7Q6</accession>
<proteinExistence type="predicted"/>
<keyword evidence="2" id="KW-1185">Reference proteome</keyword>
<evidence type="ECO:0000313" key="1">
    <source>
        <dbReference type="EMBL" id="KAJ2974942.1"/>
    </source>
</evidence>
<protein>
    <submittedName>
        <fullName evidence="1">Uncharacterized protein</fullName>
    </submittedName>
</protein>
<dbReference type="EMBL" id="JANJQO010000769">
    <property type="protein sequence ID" value="KAJ2974942.1"/>
    <property type="molecule type" value="Genomic_DNA"/>
</dbReference>
<organism evidence="1 2">
    <name type="scientific">Zarea fungicola</name>
    <dbReference type="NCBI Taxonomy" id="93591"/>
    <lineage>
        <taxon>Eukaryota</taxon>
        <taxon>Fungi</taxon>
        <taxon>Dikarya</taxon>
        <taxon>Ascomycota</taxon>
        <taxon>Pezizomycotina</taxon>
        <taxon>Sordariomycetes</taxon>
        <taxon>Hypocreomycetidae</taxon>
        <taxon>Hypocreales</taxon>
        <taxon>Cordycipitaceae</taxon>
        <taxon>Zarea</taxon>
    </lineage>
</organism>
<reference evidence="1" key="1">
    <citation type="submission" date="2022-08" db="EMBL/GenBank/DDBJ databases">
        <title>Genome Sequence of Lecanicillium fungicola.</title>
        <authorList>
            <person name="Buettner E."/>
        </authorList>
    </citation>
    <scope>NUCLEOTIDE SEQUENCE</scope>
    <source>
        <strain evidence="1">Babe33</strain>
    </source>
</reference>